<keyword evidence="13" id="KW-1185">Reference proteome</keyword>
<keyword evidence="9" id="KW-0460">Magnesium</keyword>
<comment type="cofactor">
    <cofactor evidence="1">
        <name>Mg(2+)</name>
        <dbReference type="ChEBI" id="CHEBI:18420"/>
    </cofactor>
</comment>
<dbReference type="PANTHER" id="PTHR21528:SF0">
    <property type="entry name" value="DEHYDRODOLICHYL DIPHOSPHATE SYNTHASE COMPLEX SUBUNIT NUS1"/>
    <property type="match status" value="1"/>
</dbReference>
<evidence type="ECO:0000256" key="4">
    <source>
        <dbReference type="ARBA" id="ARBA00005432"/>
    </source>
</evidence>
<keyword evidence="10" id="KW-1133">Transmembrane helix</keyword>
<evidence type="ECO:0000256" key="7">
    <source>
        <dbReference type="ARBA" id="ARBA00022692"/>
    </source>
</evidence>
<reference evidence="14" key="1">
    <citation type="submission" date="2025-08" db="UniProtKB">
        <authorList>
            <consortium name="RefSeq"/>
        </authorList>
    </citation>
    <scope>IDENTIFICATION</scope>
    <source>
        <tissue evidence="14">Muscle</tissue>
    </source>
</reference>
<evidence type="ECO:0000256" key="2">
    <source>
        <dbReference type="ARBA" id="ARBA00004586"/>
    </source>
</evidence>
<keyword evidence="7" id="KW-0812">Transmembrane</keyword>
<keyword evidence="8" id="KW-0256">Endoplasmic reticulum</keyword>
<protein>
    <recommendedName>
        <fullName evidence="5">ditrans,polycis-polyprenyl diphosphate synthase [(2E,6E)-farnesyldiphosphate specific]</fullName>
        <ecNumber evidence="5">2.5.1.87</ecNumber>
    </recommendedName>
</protein>
<keyword evidence="11" id="KW-0472">Membrane</keyword>
<evidence type="ECO:0000256" key="12">
    <source>
        <dbReference type="ARBA" id="ARBA00047353"/>
    </source>
</evidence>
<dbReference type="InterPro" id="IPR038887">
    <property type="entry name" value="Nus1/NgBR"/>
</dbReference>
<name>A0ABM1B2S7_LIMPO</name>
<evidence type="ECO:0000256" key="3">
    <source>
        <dbReference type="ARBA" id="ARBA00004922"/>
    </source>
</evidence>
<dbReference type="InterPro" id="IPR036424">
    <property type="entry name" value="UPP_synth-like_sf"/>
</dbReference>
<keyword evidence="6" id="KW-0808">Transferase</keyword>
<evidence type="ECO:0000256" key="10">
    <source>
        <dbReference type="ARBA" id="ARBA00022989"/>
    </source>
</evidence>
<dbReference type="EC" id="2.5.1.87" evidence="5"/>
<sequence length="125" mass="14048">MKINSLTTNGYSTIFEAQVNLLSRENGKKEIICIARELSKKMSQGSLLASDISQKTISAALQATKGIPDPELVLLFGQAQSLSGFIPWQVRLTEIMSLSSHHNLYFREFLDILEMYSCCEQRFGK</sequence>
<evidence type="ECO:0000256" key="8">
    <source>
        <dbReference type="ARBA" id="ARBA00022824"/>
    </source>
</evidence>
<organism evidence="13 14">
    <name type="scientific">Limulus polyphemus</name>
    <name type="common">Atlantic horseshoe crab</name>
    <dbReference type="NCBI Taxonomy" id="6850"/>
    <lineage>
        <taxon>Eukaryota</taxon>
        <taxon>Metazoa</taxon>
        <taxon>Ecdysozoa</taxon>
        <taxon>Arthropoda</taxon>
        <taxon>Chelicerata</taxon>
        <taxon>Merostomata</taxon>
        <taxon>Xiphosura</taxon>
        <taxon>Limulidae</taxon>
        <taxon>Limulus</taxon>
    </lineage>
</organism>
<comment type="subcellular location">
    <subcellularLocation>
        <location evidence="2">Endoplasmic reticulum membrane</location>
    </subcellularLocation>
</comment>
<dbReference type="GeneID" id="106458647"/>
<dbReference type="RefSeq" id="XP_013773627.1">
    <property type="nucleotide sequence ID" value="XM_013918173.2"/>
</dbReference>
<evidence type="ECO:0000256" key="1">
    <source>
        <dbReference type="ARBA" id="ARBA00001946"/>
    </source>
</evidence>
<dbReference type="Pfam" id="PF01255">
    <property type="entry name" value="Prenyltransf"/>
    <property type="match status" value="1"/>
</dbReference>
<evidence type="ECO:0000313" key="14">
    <source>
        <dbReference type="RefSeq" id="XP_013773627.1"/>
    </source>
</evidence>
<evidence type="ECO:0000256" key="11">
    <source>
        <dbReference type="ARBA" id="ARBA00023136"/>
    </source>
</evidence>
<comment type="catalytic activity">
    <reaction evidence="12">
        <text>n isopentenyl diphosphate + (2E,6E)-farnesyl diphosphate = a di-trans,poly-cis-polyprenyl diphosphate + n diphosphate</text>
        <dbReference type="Rhea" id="RHEA:53008"/>
        <dbReference type="Rhea" id="RHEA-COMP:19494"/>
        <dbReference type="ChEBI" id="CHEBI:33019"/>
        <dbReference type="ChEBI" id="CHEBI:128769"/>
        <dbReference type="ChEBI" id="CHEBI:136960"/>
        <dbReference type="ChEBI" id="CHEBI:175763"/>
        <dbReference type="EC" id="2.5.1.87"/>
    </reaction>
</comment>
<comment type="similarity">
    <text evidence="4">Belongs to the UPP synthase family.</text>
</comment>
<comment type="pathway">
    <text evidence="3">Protein modification; protein glycosylation.</text>
</comment>
<proteinExistence type="inferred from homology"/>
<dbReference type="InterPro" id="IPR001441">
    <property type="entry name" value="UPP_synth-like"/>
</dbReference>
<dbReference type="Gene3D" id="3.40.1180.10">
    <property type="entry name" value="Decaprenyl diphosphate synthase-like"/>
    <property type="match status" value="1"/>
</dbReference>
<gene>
    <name evidence="14" type="primary">LOC106458647</name>
</gene>
<dbReference type="Proteomes" id="UP000694941">
    <property type="component" value="Unplaced"/>
</dbReference>
<accession>A0ABM1B2S7</accession>
<evidence type="ECO:0000256" key="5">
    <source>
        <dbReference type="ARBA" id="ARBA00012596"/>
    </source>
</evidence>
<evidence type="ECO:0000256" key="9">
    <source>
        <dbReference type="ARBA" id="ARBA00022842"/>
    </source>
</evidence>
<dbReference type="PANTHER" id="PTHR21528">
    <property type="entry name" value="DEHYDRODOLICHYL DIPHOSPHATE SYNTHASE COMPLEX SUBUNIT NUS1"/>
    <property type="match status" value="1"/>
</dbReference>
<evidence type="ECO:0000313" key="13">
    <source>
        <dbReference type="Proteomes" id="UP000694941"/>
    </source>
</evidence>
<evidence type="ECO:0000256" key="6">
    <source>
        <dbReference type="ARBA" id="ARBA00022679"/>
    </source>
</evidence>
<dbReference type="SUPFAM" id="SSF64005">
    <property type="entry name" value="Undecaprenyl diphosphate synthase"/>
    <property type="match status" value="1"/>
</dbReference>